<evidence type="ECO:0000313" key="4">
    <source>
        <dbReference type="EMBL" id="MBB5041870.1"/>
    </source>
</evidence>
<dbReference type="InterPro" id="IPR029063">
    <property type="entry name" value="SAM-dependent_MTases_sf"/>
</dbReference>
<dbReference type="GO" id="GO:0004719">
    <property type="term" value="F:protein-L-isoaspartate (D-aspartate) O-methyltransferase activity"/>
    <property type="evidence" value="ECO:0007669"/>
    <property type="project" value="InterPro"/>
</dbReference>
<comment type="caution">
    <text evidence="4">The sequence shown here is derived from an EMBL/GenBank/DDBJ whole genome shotgun (WGS) entry which is preliminary data.</text>
</comment>
<dbReference type="PANTHER" id="PTHR11579">
    <property type="entry name" value="PROTEIN-L-ISOASPARTATE O-METHYLTRANSFERASE"/>
    <property type="match status" value="1"/>
</dbReference>
<dbReference type="SUPFAM" id="SSF53335">
    <property type="entry name" value="S-adenosyl-L-methionine-dependent methyltransferases"/>
    <property type="match status" value="1"/>
</dbReference>
<sequence length="217" mass="23186">MIDYKAARTKMVDNQIRTTDVTSHEVLDAFLTVPREEFVPAAVKPLAYIDNDIQVAPGRYLMEPSPLAKLVQLAEIGGSDVVLEVGCGAGYAAAILSRLAGSVVALESDATLAATATETLARLGYDNVAVVTGDLEAGYADEAPYDVIFVGGAVEFVPEALFAQLRDGGRLVVVEGYGNASQARLYLKDGGYVSERYVFNTAVKPLPGFRKAKEFVF</sequence>
<keyword evidence="4" id="KW-0808">Transferase</keyword>
<dbReference type="InterPro" id="IPR000682">
    <property type="entry name" value="PCMT"/>
</dbReference>
<dbReference type="Pfam" id="PF01135">
    <property type="entry name" value="PCMT"/>
    <property type="match status" value="1"/>
</dbReference>
<name>A0A7W8DTX6_9HYPH</name>
<evidence type="ECO:0000313" key="5">
    <source>
        <dbReference type="Proteomes" id="UP000535406"/>
    </source>
</evidence>
<gene>
    <name evidence="4" type="ORF">HNQ66_001253</name>
</gene>
<dbReference type="Gene3D" id="3.40.50.150">
    <property type="entry name" value="Vaccinia Virus protein VP39"/>
    <property type="match status" value="1"/>
</dbReference>
<reference evidence="4 5" key="1">
    <citation type="submission" date="2020-08" db="EMBL/GenBank/DDBJ databases">
        <title>Genomic Encyclopedia of Type Strains, Phase IV (KMG-IV): sequencing the most valuable type-strain genomes for metagenomic binning, comparative biology and taxonomic classification.</title>
        <authorList>
            <person name="Goeker M."/>
        </authorList>
    </citation>
    <scope>NUCLEOTIDE SEQUENCE [LARGE SCALE GENOMIC DNA]</scope>
    <source>
        <strain evidence="4 5">DSM 21319</strain>
    </source>
</reference>
<dbReference type="GO" id="GO:0032259">
    <property type="term" value="P:methylation"/>
    <property type="evidence" value="ECO:0007669"/>
    <property type="project" value="UniProtKB-KW"/>
</dbReference>
<dbReference type="PANTHER" id="PTHR11579:SF18">
    <property type="entry name" value="PROTEIN-L-ISOASPARTATE O-METHYLTRANSFERASE"/>
    <property type="match status" value="1"/>
</dbReference>
<keyword evidence="4" id="KW-0489">Methyltransferase</keyword>
<dbReference type="CDD" id="cd02440">
    <property type="entry name" value="AdoMet_MTases"/>
    <property type="match status" value="1"/>
</dbReference>
<dbReference type="GO" id="GO:0005737">
    <property type="term" value="C:cytoplasm"/>
    <property type="evidence" value="ECO:0007669"/>
    <property type="project" value="TreeGrafter"/>
</dbReference>
<organism evidence="4 5">
    <name type="scientific">Shinella fusca</name>
    <dbReference type="NCBI Taxonomy" id="544480"/>
    <lineage>
        <taxon>Bacteria</taxon>
        <taxon>Pseudomonadati</taxon>
        <taxon>Pseudomonadota</taxon>
        <taxon>Alphaproteobacteria</taxon>
        <taxon>Hyphomicrobiales</taxon>
        <taxon>Rhizobiaceae</taxon>
        <taxon>Shinella</taxon>
    </lineage>
</organism>
<accession>A0A7W8DTX6</accession>
<proteinExistence type="inferred from homology"/>
<protein>
    <recommendedName>
        <fullName evidence="2">Protein-L-isoaspartate O-methyltransferase</fullName>
    </recommendedName>
    <alternativeName>
        <fullName evidence="3">Protein L-isoaspartyl methyltransferase</fullName>
    </alternativeName>
</protein>
<keyword evidence="5" id="KW-1185">Reference proteome</keyword>
<evidence type="ECO:0000256" key="3">
    <source>
        <dbReference type="ARBA" id="ARBA00030757"/>
    </source>
</evidence>
<dbReference type="AlphaFoldDB" id="A0A7W8DTX6"/>
<evidence type="ECO:0000256" key="1">
    <source>
        <dbReference type="ARBA" id="ARBA00005369"/>
    </source>
</evidence>
<comment type="similarity">
    <text evidence="1">Belongs to the methyltransferase superfamily. L-isoaspartyl/D-aspartyl protein methyltransferase family.</text>
</comment>
<evidence type="ECO:0000256" key="2">
    <source>
        <dbReference type="ARBA" id="ARBA00013346"/>
    </source>
</evidence>
<dbReference type="EMBL" id="JACHIK010000003">
    <property type="protein sequence ID" value="MBB5041870.1"/>
    <property type="molecule type" value="Genomic_DNA"/>
</dbReference>
<dbReference type="Proteomes" id="UP000535406">
    <property type="component" value="Unassembled WGS sequence"/>
</dbReference>